<dbReference type="InterPro" id="IPR020846">
    <property type="entry name" value="MFS_dom"/>
</dbReference>
<dbReference type="InterPro" id="IPR036259">
    <property type="entry name" value="MFS_trans_sf"/>
</dbReference>
<evidence type="ECO:0000313" key="2">
    <source>
        <dbReference type="EMBL" id="EZQ11729.1"/>
    </source>
</evidence>
<evidence type="ECO:0000259" key="1">
    <source>
        <dbReference type="PROSITE" id="PS50850"/>
    </source>
</evidence>
<feature type="domain" description="Major facilitator superfamily (MFS) profile" evidence="1">
    <location>
        <begin position="1"/>
        <end position="71"/>
    </location>
</feature>
<dbReference type="PROSITE" id="PS50850">
    <property type="entry name" value="MFS"/>
    <property type="match status" value="1"/>
</dbReference>
<dbReference type="EMBL" id="JFZT01000012">
    <property type="protein sequence ID" value="EZQ11729.1"/>
    <property type="molecule type" value="Genomic_DNA"/>
</dbReference>
<reference evidence="2 3" key="1">
    <citation type="submission" date="2014-03" db="EMBL/GenBank/DDBJ databases">
        <title>Draft genome sequence of the novel thermoacidophilic archaea Acidianus copahuensis ALE1 strain, isolated from Copahue volcanic area in Neuquen Argentina.</title>
        <authorList>
            <person name="Urbieta M.S."/>
            <person name="Rascovan N."/>
            <person name="Castro C."/>
            <person name="Revale S."/>
            <person name="Giaveno M.A."/>
            <person name="Vazquez M.P."/>
            <person name="Donati E.R."/>
        </authorList>
    </citation>
    <scope>NUCLEOTIDE SEQUENCE [LARGE SCALE GENOMIC DNA]</scope>
    <source>
        <strain evidence="2 3">ALE1</strain>
    </source>
</reference>
<keyword evidence="3" id="KW-1185">Reference proteome</keyword>
<dbReference type="RefSeq" id="WP_052349376.1">
    <property type="nucleotide sequence ID" value="NZ_JFZT01000012.1"/>
</dbReference>
<proteinExistence type="predicted"/>
<dbReference type="Gene3D" id="1.20.1250.20">
    <property type="entry name" value="MFS general substrate transporter like domains"/>
    <property type="match status" value="1"/>
</dbReference>
<comment type="caution">
    <text evidence="2">The sequence shown here is derived from an EMBL/GenBank/DDBJ whole genome shotgun (WGS) entry which is preliminary data.</text>
</comment>
<dbReference type="AlphaFoldDB" id="A0A031LW61"/>
<dbReference type="Proteomes" id="UP000024332">
    <property type="component" value="Unassembled WGS sequence"/>
</dbReference>
<name>A0A031LW61_9CREN</name>
<protein>
    <recommendedName>
        <fullName evidence="1">Major facilitator superfamily (MFS) profile domain-containing protein</fullName>
    </recommendedName>
</protein>
<organism evidence="2 3">
    <name type="scientific">Candidatus Acidianus copahuensis</name>
    <dbReference type="NCBI Taxonomy" id="1160895"/>
    <lineage>
        <taxon>Archaea</taxon>
        <taxon>Thermoproteota</taxon>
        <taxon>Thermoprotei</taxon>
        <taxon>Sulfolobales</taxon>
        <taxon>Sulfolobaceae</taxon>
        <taxon>Acidianus</taxon>
    </lineage>
</organism>
<evidence type="ECO:0000313" key="3">
    <source>
        <dbReference type="Proteomes" id="UP000024332"/>
    </source>
</evidence>
<gene>
    <name evidence="2" type="ORF">CM19_00480</name>
</gene>
<dbReference type="GO" id="GO:0022857">
    <property type="term" value="F:transmembrane transporter activity"/>
    <property type="evidence" value="ECO:0007669"/>
    <property type="project" value="InterPro"/>
</dbReference>
<accession>A0A031LW61</accession>
<sequence length="71" mass="7735">MWFLIGFGVKGDNGLSYVYAVELSLLKSRGLVGSIMQALYDIGALLSVIHNGRLYFTIISVLALLSIGLWS</sequence>